<dbReference type="KEGG" id="eiv:EIN_005160"/>
<dbReference type="VEuPathDB" id="AmoebaDB:EIN_005160"/>
<keyword evidence="3" id="KW-1185">Reference proteome</keyword>
<organism evidence="2 3">
    <name type="scientific">Entamoeba invadens IP1</name>
    <dbReference type="NCBI Taxonomy" id="370355"/>
    <lineage>
        <taxon>Eukaryota</taxon>
        <taxon>Amoebozoa</taxon>
        <taxon>Evosea</taxon>
        <taxon>Archamoebae</taxon>
        <taxon>Mastigamoebida</taxon>
        <taxon>Entamoebidae</taxon>
        <taxon>Entamoeba</taxon>
    </lineage>
</organism>
<dbReference type="AlphaFoldDB" id="A0A0A1UGS9"/>
<feature type="compositionally biased region" description="Polar residues" evidence="1">
    <location>
        <begin position="1"/>
        <end position="15"/>
    </location>
</feature>
<protein>
    <recommendedName>
        <fullName evidence="4">Helitron helicase-like domain-containing protein</fullName>
    </recommendedName>
</protein>
<evidence type="ECO:0000313" key="2">
    <source>
        <dbReference type="EMBL" id="ELP93655.1"/>
    </source>
</evidence>
<gene>
    <name evidence="2" type="ORF">EIN_005160</name>
</gene>
<proteinExistence type="predicted"/>
<dbReference type="PANTHER" id="PTHR45786:SF74">
    <property type="entry name" value="ATP-DEPENDENT DNA HELICASE"/>
    <property type="match status" value="1"/>
</dbReference>
<dbReference type="GeneID" id="14892667"/>
<evidence type="ECO:0000256" key="1">
    <source>
        <dbReference type="SAM" id="MobiDB-lite"/>
    </source>
</evidence>
<dbReference type="PANTHER" id="PTHR45786">
    <property type="entry name" value="DNA BINDING PROTEIN-LIKE"/>
    <property type="match status" value="1"/>
</dbReference>
<feature type="region of interest" description="Disordered" evidence="1">
    <location>
        <begin position="1"/>
        <end position="31"/>
    </location>
</feature>
<dbReference type="OrthoDB" id="2272314at2759"/>
<dbReference type="Proteomes" id="UP000014680">
    <property type="component" value="Unassembled WGS sequence"/>
</dbReference>
<name>A0A0A1UGS9_ENTIV</name>
<dbReference type="RefSeq" id="XP_004260426.1">
    <property type="nucleotide sequence ID" value="XM_004260378.1"/>
</dbReference>
<sequence>MRINESSLTSVLVETQQKDDEKYEAKQEQRKRKKREIYFKKQQTKQPNYKAKETQQQIIIHDCGVMNIKCSFCGAFHFKAEKSKNGSFRQCCHYGKVLLPKLLDIPKEKQYEMESLLNELYNVNNVHYKSFKTNIRAINSSLSFVSFGANIKRFTGVANFTVEGQVYHSISVINTEDDKRAFVQYYIIDSELANTERLEDKHNKTIDPFVIESLDREIRKVNPIAKSFIVMGDIIKTQPKDTKVTLEFVRDKSKDERRFNTPTSNEIAIVFINHEHEGKSPFNRDIVVRSRQTTSQPNKYTRITTLSPYIDPMCYTLLFPFGNK</sequence>
<evidence type="ECO:0000313" key="3">
    <source>
        <dbReference type="Proteomes" id="UP000014680"/>
    </source>
</evidence>
<evidence type="ECO:0008006" key="4">
    <source>
        <dbReference type="Google" id="ProtNLM"/>
    </source>
</evidence>
<dbReference type="EMBL" id="KB206272">
    <property type="protein sequence ID" value="ELP93655.1"/>
    <property type="molecule type" value="Genomic_DNA"/>
</dbReference>
<reference evidence="2 3" key="1">
    <citation type="submission" date="2012-10" db="EMBL/GenBank/DDBJ databases">
        <authorList>
            <person name="Zafar N."/>
            <person name="Inman J."/>
            <person name="Hall N."/>
            <person name="Lorenzi H."/>
            <person name="Caler E."/>
        </authorList>
    </citation>
    <scope>NUCLEOTIDE SEQUENCE [LARGE SCALE GENOMIC DNA]</scope>
    <source>
        <strain evidence="2 3">IP1</strain>
    </source>
</reference>
<feature type="compositionally biased region" description="Basic and acidic residues" evidence="1">
    <location>
        <begin position="16"/>
        <end position="28"/>
    </location>
</feature>
<accession>A0A0A1UGS9</accession>